<dbReference type="GO" id="GO:0000156">
    <property type="term" value="F:phosphorelay response regulator activity"/>
    <property type="evidence" value="ECO:0007669"/>
    <property type="project" value="TreeGrafter"/>
</dbReference>
<dbReference type="InterPro" id="IPR036890">
    <property type="entry name" value="HATPase_C_sf"/>
</dbReference>
<dbReference type="OrthoDB" id="9792686at2"/>
<name>E1QLB6_DESB2</name>
<dbReference type="SUPFAM" id="SSF55874">
    <property type="entry name" value="ATPase domain of HSP90 chaperone/DNA topoisomerase II/histidine kinase"/>
    <property type="match status" value="1"/>
</dbReference>
<dbReference type="Gene3D" id="3.30.565.10">
    <property type="entry name" value="Histidine kinase-like ATPase, C-terminal domain"/>
    <property type="match status" value="1"/>
</dbReference>
<evidence type="ECO:0000256" key="3">
    <source>
        <dbReference type="ARBA" id="ARBA00022679"/>
    </source>
</evidence>
<keyword evidence="5" id="KW-0472">Membrane</keyword>
<evidence type="ECO:0000313" key="9">
    <source>
        <dbReference type="Proteomes" id="UP000009047"/>
    </source>
</evidence>
<dbReference type="Pfam" id="PF02518">
    <property type="entry name" value="HATPase_c"/>
    <property type="match status" value="1"/>
</dbReference>
<dbReference type="PANTHER" id="PTHR42878">
    <property type="entry name" value="TWO-COMPONENT HISTIDINE KINASE"/>
    <property type="match status" value="1"/>
</dbReference>
<keyword evidence="3" id="KW-0808">Transferase</keyword>
<dbReference type="InterPro" id="IPR003594">
    <property type="entry name" value="HATPase_dom"/>
</dbReference>
<dbReference type="PANTHER" id="PTHR42878:SF14">
    <property type="entry name" value="OSMOLARITY TWO-COMPONENT SYSTEM PROTEIN SSK1"/>
    <property type="match status" value="1"/>
</dbReference>
<feature type="domain" description="PAS" evidence="7">
    <location>
        <begin position="30"/>
        <end position="75"/>
    </location>
</feature>
<gene>
    <name evidence="8" type="ordered locus">Deba_2998</name>
</gene>
<dbReference type="SUPFAM" id="SSF55785">
    <property type="entry name" value="PYP-like sensor domain (PAS domain)"/>
    <property type="match status" value="1"/>
</dbReference>
<dbReference type="AlphaFoldDB" id="E1QLB6"/>
<dbReference type="GO" id="GO:0016020">
    <property type="term" value="C:membrane"/>
    <property type="evidence" value="ECO:0007669"/>
    <property type="project" value="UniProtKB-SubCell"/>
</dbReference>
<evidence type="ECO:0000256" key="2">
    <source>
        <dbReference type="ARBA" id="ARBA00012438"/>
    </source>
</evidence>
<feature type="domain" description="Histidine kinase" evidence="6">
    <location>
        <begin position="174"/>
        <end position="383"/>
    </location>
</feature>
<dbReference type="eggNOG" id="COG2205">
    <property type="taxonomic scope" value="Bacteria"/>
</dbReference>
<dbReference type="InterPro" id="IPR005467">
    <property type="entry name" value="His_kinase_dom"/>
</dbReference>
<dbReference type="InterPro" id="IPR000014">
    <property type="entry name" value="PAS"/>
</dbReference>
<dbReference type="GO" id="GO:0007234">
    <property type="term" value="P:osmosensory signaling via phosphorelay pathway"/>
    <property type="evidence" value="ECO:0007669"/>
    <property type="project" value="TreeGrafter"/>
</dbReference>
<organism evidence="8 9">
    <name type="scientific">Desulfarculus baarsii (strain ATCC 33931 / DSM 2075 / LMG 7858 / VKM B-1802 / 2st14)</name>
    <dbReference type="NCBI Taxonomy" id="644282"/>
    <lineage>
        <taxon>Bacteria</taxon>
        <taxon>Pseudomonadati</taxon>
        <taxon>Thermodesulfobacteriota</taxon>
        <taxon>Desulfarculia</taxon>
        <taxon>Desulfarculales</taxon>
        <taxon>Desulfarculaceae</taxon>
        <taxon>Desulfarculus</taxon>
    </lineage>
</organism>
<protein>
    <recommendedName>
        <fullName evidence="2">histidine kinase</fullName>
        <ecNumber evidence="2">2.7.13.3</ecNumber>
    </recommendedName>
</protein>
<keyword evidence="9" id="KW-1185">Reference proteome</keyword>
<dbReference type="Pfam" id="PF13188">
    <property type="entry name" value="PAS_8"/>
    <property type="match status" value="1"/>
</dbReference>
<evidence type="ECO:0000256" key="5">
    <source>
        <dbReference type="ARBA" id="ARBA00023136"/>
    </source>
</evidence>
<dbReference type="HOGENOM" id="CLU_049578_0_0_7"/>
<dbReference type="Proteomes" id="UP000009047">
    <property type="component" value="Chromosome"/>
</dbReference>
<evidence type="ECO:0000256" key="4">
    <source>
        <dbReference type="ARBA" id="ARBA00022777"/>
    </source>
</evidence>
<sequence>MCALPLPTAFAPAEKSSRDEIIAQAKVFENHLLTRHVLDHVPQAVMILNGNRQIVLANAALLSMLGQSLDDLLGQRPGEALGCVHAGETLGGCGTTESCRHCGAVLSILAAQKGEATMGECTLRRGCDSPESQDVQDMDLRVFASPMEVDGQRFTIFTAHDIGHERRRRALERIFFHDILNTTGGLSGFAQLLCDSEQGHLAEHAKVVRDITSKLIDEITAQKDLLAAESAELRVYPALCGSKEFLQKIIQEHENHPAARGRTIKLDPGCEKVSLVTDAGLLRRVIGNMLKNALEASQPGETISAGCLHENGKLTFWVHNPQVIPHDDQLKIFSRSFSTKGPHRGLGTYGIRLLTTRYLQGEVGFSSTPEEGTRFFVTLPQMLK</sequence>
<dbReference type="GO" id="GO:0030295">
    <property type="term" value="F:protein kinase activator activity"/>
    <property type="evidence" value="ECO:0007669"/>
    <property type="project" value="TreeGrafter"/>
</dbReference>
<comment type="catalytic activity">
    <reaction evidence="1">
        <text>ATP + protein L-histidine = ADP + protein N-phospho-L-histidine.</text>
        <dbReference type="EC" id="2.7.13.3"/>
    </reaction>
</comment>
<evidence type="ECO:0000259" key="6">
    <source>
        <dbReference type="PROSITE" id="PS50109"/>
    </source>
</evidence>
<dbReference type="InterPro" id="IPR035965">
    <property type="entry name" value="PAS-like_dom_sf"/>
</dbReference>
<dbReference type="KEGG" id="dbr:Deba_2998"/>
<dbReference type="STRING" id="644282.Deba_2998"/>
<dbReference type="PROSITE" id="PS50112">
    <property type="entry name" value="PAS"/>
    <property type="match status" value="1"/>
</dbReference>
<accession>E1QLB6</accession>
<dbReference type="EC" id="2.7.13.3" evidence="2"/>
<dbReference type="SMART" id="SM00091">
    <property type="entry name" value="PAS"/>
    <property type="match status" value="1"/>
</dbReference>
<dbReference type="SMART" id="SM00387">
    <property type="entry name" value="HATPase_c"/>
    <property type="match status" value="1"/>
</dbReference>
<reference evidence="8 9" key="1">
    <citation type="journal article" date="2010" name="Stand. Genomic Sci.">
        <title>Complete genome sequence of Desulfarculus baarsii type strain (2st14).</title>
        <authorList>
            <person name="Sun H."/>
            <person name="Spring S."/>
            <person name="Lapidus A."/>
            <person name="Davenport K."/>
            <person name="Del Rio T.G."/>
            <person name="Tice H."/>
            <person name="Nolan M."/>
            <person name="Copeland A."/>
            <person name="Cheng J.F."/>
            <person name="Lucas S."/>
            <person name="Tapia R."/>
            <person name="Goodwin L."/>
            <person name="Pitluck S."/>
            <person name="Ivanova N."/>
            <person name="Pagani I."/>
            <person name="Mavromatis K."/>
            <person name="Ovchinnikova G."/>
            <person name="Pati A."/>
            <person name="Chen A."/>
            <person name="Palaniappan K."/>
            <person name="Hauser L."/>
            <person name="Chang Y.J."/>
            <person name="Jeffries C.D."/>
            <person name="Detter J.C."/>
            <person name="Han C."/>
            <person name="Rohde M."/>
            <person name="Brambilla E."/>
            <person name="Goker M."/>
            <person name="Woyke T."/>
            <person name="Bristow J."/>
            <person name="Eisen J.A."/>
            <person name="Markowitz V."/>
            <person name="Hugenholtz P."/>
            <person name="Kyrpides N.C."/>
            <person name="Klenk H.P."/>
            <person name="Land M."/>
        </authorList>
    </citation>
    <scope>NUCLEOTIDE SEQUENCE [LARGE SCALE GENOMIC DNA]</scope>
    <source>
        <strain evidence="9">ATCC 33931 / DSM 2075 / LMG 7858 / VKM B-1802 / 2st14</strain>
    </source>
</reference>
<evidence type="ECO:0000256" key="1">
    <source>
        <dbReference type="ARBA" id="ARBA00000085"/>
    </source>
</evidence>
<dbReference type="GO" id="GO:0004673">
    <property type="term" value="F:protein histidine kinase activity"/>
    <property type="evidence" value="ECO:0007669"/>
    <property type="project" value="UniProtKB-EC"/>
</dbReference>
<dbReference type="PROSITE" id="PS50109">
    <property type="entry name" value="HIS_KIN"/>
    <property type="match status" value="1"/>
</dbReference>
<evidence type="ECO:0000259" key="7">
    <source>
        <dbReference type="PROSITE" id="PS50112"/>
    </source>
</evidence>
<evidence type="ECO:0000313" key="8">
    <source>
        <dbReference type="EMBL" id="ADK86351.1"/>
    </source>
</evidence>
<dbReference type="Gene3D" id="3.30.450.20">
    <property type="entry name" value="PAS domain"/>
    <property type="match status" value="1"/>
</dbReference>
<dbReference type="InterPro" id="IPR050351">
    <property type="entry name" value="BphY/WalK/GraS-like"/>
</dbReference>
<dbReference type="RefSeq" id="WP_013259788.1">
    <property type="nucleotide sequence ID" value="NC_014365.1"/>
</dbReference>
<keyword evidence="4 8" id="KW-0418">Kinase</keyword>
<dbReference type="CDD" id="cd00130">
    <property type="entry name" value="PAS"/>
    <property type="match status" value="1"/>
</dbReference>
<proteinExistence type="predicted"/>
<dbReference type="EMBL" id="CP002085">
    <property type="protein sequence ID" value="ADK86351.1"/>
    <property type="molecule type" value="Genomic_DNA"/>
</dbReference>